<dbReference type="PROSITE" id="PS51257">
    <property type="entry name" value="PROKAR_LIPOPROTEIN"/>
    <property type="match status" value="1"/>
</dbReference>
<evidence type="ECO:0000256" key="2">
    <source>
        <dbReference type="ARBA" id="ARBA00008610"/>
    </source>
</evidence>
<evidence type="ECO:0000256" key="1">
    <source>
        <dbReference type="ARBA" id="ARBA00004193"/>
    </source>
</evidence>
<keyword evidence="3" id="KW-1003">Cell membrane</keyword>
<organism evidence="9 10">
    <name type="scientific">Halorubrum tibetense</name>
    <dbReference type="NCBI Taxonomy" id="175631"/>
    <lineage>
        <taxon>Archaea</taxon>
        <taxon>Methanobacteriati</taxon>
        <taxon>Methanobacteriota</taxon>
        <taxon>Stenosarchaea group</taxon>
        <taxon>Halobacteria</taxon>
        <taxon>Halobacteriales</taxon>
        <taxon>Haloferacaceae</taxon>
        <taxon>Halorubrum</taxon>
    </lineage>
</organism>
<evidence type="ECO:0000313" key="10">
    <source>
        <dbReference type="Proteomes" id="UP001596442"/>
    </source>
</evidence>
<dbReference type="SUPFAM" id="SSF53822">
    <property type="entry name" value="Periplasmic binding protein-like I"/>
    <property type="match status" value="1"/>
</dbReference>
<dbReference type="AlphaFoldDB" id="A0ABD5SBN1"/>
<comment type="subcellular location">
    <subcellularLocation>
        <location evidence="1">Cell membrane</location>
        <topology evidence="1">Lipid-anchor</topology>
    </subcellularLocation>
</comment>
<evidence type="ECO:0000256" key="5">
    <source>
        <dbReference type="ARBA" id="ARBA00023136"/>
    </source>
</evidence>
<sequence length="377" mass="39137">MGSDFDRRRFLQVAGIAGVAGLAGCTGGPEDDGGNGAGDDGSGDDSASDDGDDGTAETNVGMVYALGGLGDESFNDAAQRGIIDAAEDFDVSYDESQPADAGEFSQLQRLYAESTDPDYDLVSCIGFAQLDALSEVAPDFPEQNFMLVDDNLDEPNVASYEFKEEEGSFLVGALAALLSSRSFSAGAGETASDSTNVGFVGGVDAPLIRRFQAGYEAGVDYVSDDIDVITSYVGDFADPSGGQEAALSMYESGADVVYHAAGGSGVGVFQAAQDQGRFAIGVDSDQSLTEPDFADVILASMVKRVDSAVYESVENVVNDEFQGGSQVELGLEDEGVSCVYGDGIGDEIPEEVKTEIDEIRDGIIAGDIVVPDDPDDV</sequence>
<name>A0ABD5SBN1_9EURY</name>
<proteinExistence type="inferred from homology"/>
<protein>
    <submittedName>
        <fullName evidence="9">BMP family protein</fullName>
    </submittedName>
</protein>
<feature type="compositionally biased region" description="Acidic residues" evidence="7">
    <location>
        <begin position="41"/>
        <end position="55"/>
    </location>
</feature>
<dbReference type="InterPro" id="IPR028082">
    <property type="entry name" value="Peripla_BP_I"/>
</dbReference>
<dbReference type="InterPro" id="IPR006311">
    <property type="entry name" value="TAT_signal"/>
</dbReference>
<keyword evidence="10" id="KW-1185">Reference proteome</keyword>
<keyword evidence="4" id="KW-0732">Signal</keyword>
<dbReference type="EMBL" id="JBHSWW010000135">
    <property type="protein sequence ID" value="MFC6753731.1"/>
    <property type="molecule type" value="Genomic_DNA"/>
</dbReference>
<dbReference type="Proteomes" id="UP001596442">
    <property type="component" value="Unassembled WGS sequence"/>
</dbReference>
<feature type="region of interest" description="Disordered" evidence="7">
    <location>
        <begin position="21"/>
        <end position="59"/>
    </location>
</feature>
<evidence type="ECO:0000259" key="8">
    <source>
        <dbReference type="Pfam" id="PF02608"/>
    </source>
</evidence>
<dbReference type="PANTHER" id="PTHR34296:SF2">
    <property type="entry name" value="ABC TRANSPORTER GUANOSINE-BINDING PROTEIN NUPN"/>
    <property type="match status" value="1"/>
</dbReference>
<keyword evidence="5" id="KW-0472">Membrane</keyword>
<dbReference type="GO" id="GO:0005886">
    <property type="term" value="C:plasma membrane"/>
    <property type="evidence" value="ECO:0007669"/>
    <property type="project" value="UniProtKB-SubCell"/>
</dbReference>
<dbReference type="RefSeq" id="WP_379781601.1">
    <property type="nucleotide sequence ID" value="NZ_JBHSWW010000135.1"/>
</dbReference>
<dbReference type="PANTHER" id="PTHR34296">
    <property type="entry name" value="TRANSCRIPTIONAL ACTIVATOR PROTEIN MED"/>
    <property type="match status" value="1"/>
</dbReference>
<accession>A0ABD5SBN1</accession>
<dbReference type="Pfam" id="PF02608">
    <property type="entry name" value="Bmp"/>
    <property type="match status" value="1"/>
</dbReference>
<evidence type="ECO:0000256" key="4">
    <source>
        <dbReference type="ARBA" id="ARBA00022729"/>
    </source>
</evidence>
<comment type="caution">
    <text evidence="9">The sequence shown here is derived from an EMBL/GenBank/DDBJ whole genome shotgun (WGS) entry which is preliminary data.</text>
</comment>
<reference evidence="9 10" key="1">
    <citation type="journal article" date="2019" name="Int. J. Syst. Evol. Microbiol.">
        <title>The Global Catalogue of Microorganisms (GCM) 10K type strain sequencing project: providing services to taxonomists for standard genome sequencing and annotation.</title>
        <authorList>
            <consortium name="The Broad Institute Genomics Platform"/>
            <consortium name="The Broad Institute Genome Sequencing Center for Infectious Disease"/>
            <person name="Wu L."/>
            <person name="Ma J."/>
        </authorList>
    </citation>
    <scope>NUCLEOTIDE SEQUENCE [LARGE SCALE GENOMIC DNA]</scope>
    <source>
        <strain evidence="9 10">CGMCC 1.3239</strain>
    </source>
</reference>
<feature type="domain" description="ABC transporter substrate-binding protein PnrA-like" evidence="8">
    <location>
        <begin position="60"/>
        <end position="371"/>
    </location>
</feature>
<dbReference type="PROSITE" id="PS51318">
    <property type="entry name" value="TAT"/>
    <property type="match status" value="1"/>
</dbReference>
<dbReference type="InterPro" id="IPR050957">
    <property type="entry name" value="BMP_lipoprotein"/>
</dbReference>
<comment type="similarity">
    <text evidence="2">Belongs to the BMP lipoprotein family.</text>
</comment>
<evidence type="ECO:0000256" key="3">
    <source>
        <dbReference type="ARBA" id="ARBA00022475"/>
    </source>
</evidence>
<gene>
    <name evidence="9" type="ORF">ACFQEU_09700</name>
</gene>
<dbReference type="InterPro" id="IPR003760">
    <property type="entry name" value="PnrA-like"/>
</dbReference>
<evidence type="ECO:0000256" key="7">
    <source>
        <dbReference type="SAM" id="MobiDB-lite"/>
    </source>
</evidence>
<evidence type="ECO:0000313" key="9">
    <source>
        <dbReference type="EMBL" id="MFC6753731.1"/>
    </source>
</evidence>
<keyword evidence="6" id="KW-0449">Lipoprotein</keyword>
<dbReference type="Gene3D" id="3.40.50.2300">
    <property type="match status" value="2"/>
</dbReference>
<evidence type="ECO:0000256" key="6">
    <source>
        <dbReference type="ARBA" id="ARBA00023288"/>
    </source>
</evidence>